<sequence length="371" mass="39347">MLPAIGIPMTEIDRSAVERALAQYRDPYTGKDLISSGCMRSLTTDNGSVTAEFVLGYAAAGVTDGIAQMLQVAAEGVEGVQTARIVVRCEVRKAPAQGAVASMDNVKNIIAVASGKGGVGKSTTAVNLALAMAREGAKVGVLDADIYGPSMGLMLGLPEGTRPEVRDQKFFVAPTAHGIQVMSMAFLVDEKTPMVWRGPMVSGALMQLLTQTAWDDLDYLIVDMPPGTGDIQLTLAQKVPVTGAVIVTTPQDLALLDARKGVEMFRKVNIPVLGVVENMAIHMCSNCGHAEHLFGEGGGERLAEQYDVDLLASMPLSMMIREQADSGKPTVVAEPECQISMIYQDMARHVGARIADRAGSQVMPNISISDD</sequence>
<keyword evidence="3" id="KW-0067">ATP-binding</keyword>
<dbReference type="NCBIfam" id="NF008669">
    <property type="entry name" value="PRK11670.1"/>
    <property type="match status" value="1"/>
</dbReference>
<name>A0A0F9UWB1_9ZZZZ</name>
<evidence type="ECO:0000256" key="6">
    <source>
        <dbReference type="ARBA" id="ARBA00024036"/>
    </source>
</evidence>
<dbReference type="AlphaFoldDB" id="A0A0F9UWB1"/>
<dbReference type="GO" id="GO:0005524">
    <property type="term" value="F:ATP binding"/>
    <property type="evidence" value="ECO:0007669"/>
    <property type="project" value="UniProtKB-KW"/>
</dbReference>
<evidence type="ECO:0000313" key="8">
    <source>
        <dbReference type="EMBL" id="KKN96049.1"/>
    </source>
</evidence>
<dbReference type="SUPFAM" id="SSF52540">
    <property type="entry name" value="P-loop containing nucleoside triphosphate hydrolases"/>
    <property type="match status" value="1"/>
</dbReference>
<dbReference type="PANTHER" id="PTHR42961:SF2">
    <property type="entry name" value="IRON-SULFUR PROTEIN NUBPL"/>
    <property type="match status" value="1"/>
</dbReference>
<dbReference type="HAMAP" id="MF_02040">
    <property type="entry name" value="Mrp_NBP35"/>
    <property type="match status" value="1"/>
</dbReference>
<dbReference type="Pfam" id="PF10609">
    <property type="entry name" value="ParA"/>
    <property type="match status" value="1"/>
</dbReference>
<keyword evidence="2" id="KW-0547">Nucleotide-binding</keyword>
<comment type="similarity">
    <text evidence="6">Belongs to the Mrp/NBP35 ATP-binding proteins family.</text>
</comment>
<dbReference type="InterPro" id="IPR000808">
    <property type="entry name" value="Mrp-like_CS"/>
</dbReference>
<dbReference type="PANTHER" id="PTHR42961">
    <property type="entry name" value="IRON-SULFUR PROTEIN NUBPL"/>
    <property type="match status" value="1"/>
</dbReference>
<evidence type="ECO:0000256" key="1">
    <source>
        <dbReference type="ARBA" id="ARBA00022723"/>
    </source>
</evidence>
<comment type="caution">
    <text evidence="8">The sequence shown here is derived from an EMBL/GenBank/DDBJ whole genome shotgun (WGS) entry which is preliminary data.</text>
</comment>
<dbReference type="InterPro" id="IPR027417">
    <property type="entry name" value="P-loop_NTPase"/>
</dbReference>
<dbReference type="InterPro" id="IPR019591">
    <property type="entry name" value="Mrp/NBP35_ATP-bd"/>
</dbReference>
<reference evidence="8" key="1">
    <citation type="journal article" date="2015" name="Nature">
        <title>Complex archaea that bridge the gap between prokaryotes and eukaryotes.</title>
        <authorList>
            <person name="Spang A."/>
            <person name="Saw J.H."/>
            <person name="Jorgensen S.L."/>
            <person name="Zaremba-Niedzwiedzka K."/>
            <person name="Martijn J."/>
            <person name="Lind A.E."/>
            <person name="van Eijk R."/>
            <person name="Schleper C."/>
            <person name="Guy L."/>
            <person name="Ettema T.J."/>
        </authorList>
    </citation>
    <scope>NUCLEOTIDE SEQUENCE</scope>
</reference>
<dbReference type="GO" id="GO:0046872">
    <property type="term" value="F:metal ion binding"/>
    <property type="evidence" value="ECO:0007669"/>
    <property type="project" value="UniProtKB-KW"/>
</dbReference>
<evidence type="ECO:0000256" key="5">
    <source>
        <dbReference type="ARBA" id="ARBA00023014"/>
    </source>
</evidence>
<dbReference type="GO" id="GO:0051539">
    <property type="term" value="F:4 iron, 4 sulfur cluster binding"/>
    <property type="evidence" value="ECO:0007669"/>
    <property type="project" value="TreeGrafter"/>
</dbReference>
<dbReference type="InterPro" id="IPR033756">
    <property type="entry name" value="YlxH/NBP35"/>
</dbReference>
<evidence type="ECO:0000256" key="3">
    <source>
        <dbReference type="ARBA" id="ARBA00022840"/>
    </source>
</evidence>
<accession>A0A0F9UWB1</accession>
<dbReference type="FunFam" id="3.40.50.300:FF:000418">
    <property type="entry name" value="Iron-sulfur cluster carrier protein"/>
    <property type="match status" value="1"/>
</dbReference>
<keyword evidence="4" id="KW-0408">Iron</keyword>
<evidence type="ECO:0000256" key="2">
    <source>
        <dbReference type="ARBA" id="ARBA00022741"/>
    </source>
</evidence>
<gene>
    <name evidence="8" type="ORF">LCGC14_0172850</name>
</gene>
<dbReference type="InterPro" id="IPR034904">
    <property type="entry name" value="FSCA_dom_sf"/>
</dbReference>
<evidence type="ECO:0000256" key="4">
    <source>
        <dbReference type="ARBA" id="ARBA00023004"/>
    </source>
</evidence>
<dbReference type="GO" id="GO:0140663">
    <property type="term" value="F:ATP-dependent FeS chaperone activity"/>
    <property type="evidence" value="ECO:0007669"/>
    <property type="project" value="InterPro"/>
</dbReference>
<dbReference type="EMBL" id="LAZR01000067">
    <property type="protein sequence ID" value="KKN96049.1"/>
    <property type="molecule type" value="Genomic_DNA"/>
</dbReference>
<dbReference type="CDD" id="cd02037">
    <property type="entry name" value="Mrp_NBP35"/>
    <property type="match status" value="1"/>
</dbReference>
<keyword evidence="5" id="KW-0411">Iron-sulfur</keyword>
<dbReference type="PROSITE" id="PS01215">
    <property type="entry name" value="MRP"/>
    <property type="match status" value="1"/>
</dbReference>
<dbReference type="Gene3D" id="3.40.50.300">
    <property type="entry name" value="P-loop containing nucleotide triphosphate hydrolases"/>
    <property type="match status" value="1"/>
</dbReference>
<dbReference type="GO" id="GO:0016226">
    <property type="term" value="P:iron-sulfur cluster assembly"/>
    <property type="evidence" value="ECO:0007669"/>
    <property type="project" value="InterPro"/>
</dbReference>
<dbReference type="InterPro" id="IPR002744">
    <property type="entry name" value="MIP18-like"/>
</dbReference>
<proteinExistence type="inferred from homology"/>
<protein>
    <recommendedName>
        <fullName evidence="7">MIP18 family-like domain-containing protein</fullName>
    </recommendedName>
</protein>
<dbReference type="InterPro" id="IPR044304">
    <property type="entry name" value="NUBPL-like"/>
</dbReference>
<evidence type="ECO:0000259" key="7">
    <source>
        <dbReference type="Pfam" id="PF01883"/>
    </source>
</evidence>
<dbReference type="GO" id="GO:0005829">
    <property type="term" value="C:cytosol"/>
    <property type="evidence" value="ECO:0007669"/>
    <property type="project" value="TreeGrafter"/>
</dbReference>
<feature type="domain" description="MIP18 family-like" evidence="7">
    <location>
        <begin position="15"/>
        <end position="83"/>
    </location>
</feature>
<dbReference type="Pfam" id="PF01883">
    <property type="entry name" value="FeS_assembly_P"/>
    <property type="match status" value="1"/>
</dbReference>
<organism evidence="8">
    <name type="scientific">marine sediment metagenome</name>
    <dbReference type="NCBI Taxonomy" id="412755"/>
    <lineage>
        <taxon>unclassified sequences</taxon>
        <taxon>metagenomes</taxon>
        <taxon>ecological metagenomes</taxon>
    </lineage>
</organism>
<dbReference type="SUPFAM" id="SSF117916">
    <property type="entry name" value="Fe-S cluster assembly (FSCA) domain-like"/>
    <property type="match status" value="1"/>
</dbReference>
<keyword evidence="1" id="KW-0479">Metal-binding</keyword>